<dbReference type="Proteomes" id="UP001139103">
    <property type="component" value="Unassembled WGS sequence"/>
</dbReference>
<feature type="domain" description="DUF1595" evidence="7">
    <location>
        <begin position="383"/>
        <end position="438"/>
    </location>
</feature>
<proteinExistence type="predicted"/>
<dbReference type="EMBL" id="JAJKFT010000004">
    <property type="protein sequence ID" value="MCC9628899.1"/>
    <property type="molecule type" value="Genomic_DNA"/>
</dbReference>
<feature type="signal peptide" evidence="1">
    <location>
        <begin position="1"/>
        <end position="21"/>
    </location>
</feature>
<gene>
    <name evidence="8" type="ORF">LOC68_10855</name>
</gene>
<protein>
    <submittedName>
        <fullName evidence="8">DUF1592 domain-containing protein</fullName>
    </submittedName>
</protein>
<keyword evidence="1" id="KW-0732">Signal</keyword>
<dbReference type="InterPro" id="IPR013039">
    <property type="entry name" value="DUF1588"/>
</dbReference>
<dbReference type="Pfam" id="PF07635">
    <property type="entry name" value="PSCyt1"/>
    <property type="match status" value="1"/>
</dbReference>
<keyword evidence="9" id="KW-1185">Reference proteome</keyword>
<dbReference type="Pfam" id="PF07626">
    <property type="entry name" value="PSD3"/>
    <property type="match status" value="1"/>
</dbReference>
<evidence type="ECO:0000313" key="8">
    <source>
        <dbReference type="EMBL" id="MCC9628899.1"/>
    </source>
</evidence>
<evidence type="ECO:0000259" key="4">
    <source>
        <dbReference type="Pfam" id="PF07627"/>
    </source>
</evidence>
<dbReference type="RefSeq" id="WP_230218404.1">
    <property type="nucleotide sequence ID" value="NZ_JAJKFT010000004.1"/>
</dbReference>
<dbReference type="InterPro" id="IPR011429">
    <property type="entry name" value="Cyt_c_Planctomycete-type"/>
</dbReference>
<feature type="chain" id="PRO_5040976917" evidence="1">
    <location>
        <begin position="22"/>
        <end position="800"/>
    </location>
</feature>
<dbReference type="Pfam" id="PF07637">
    <property type="entry name" value="PSD5"/>
    <property type="match status" value="1"/>
</dbReference>
<feature type="domain" description="DUF1588" evidence="4">
    <location>
        <begin position="593"/>
        <end position="688"/>
    </location>
</feature>
<accession>A0A9X1MLM7</accession>
<dbReference type="InterPro" id="IPR013036">
    <property type="entry name" value="DUF1587"/>
</dbReference>
<reference evidence="8" key="1">
    <citation type="submission" date="2021-11" db="EMBL/GenBank/DDBJ databases">
        <title>Genome sequence.</title>
        <authorList>
            <person name="Sun Q."/>
        </authorList>
    </citation>
    <scope>NUCLEOTIDE SEQUENCE</scope>
    <source>
        <strain evidence="8">JC732</strain>
    </source>
</reference>
<dbReference type="InterPro" id="IPR013043">
    <property type="entry name" value="DUF1595"/>
</dbReference>
<feature type="domain" description="DUF1587" evidence="3">
    <location>
        <begin position="113"/>
        <end position="174"/>
    </location>
</feature>
<feature type="domain" description="DUF1592" evidence="5">
    <location>
        <begin position="447"/>
        <end position="573"/>
    </location>
</feature>
<dbReference type="Pfam" id="PF07631">
    <property type="entry name" value="PSD4"/>
    <property type="match status" value="1"/>
</dbReference>
<evidence type="ECO:0000259" key="6">
    <source>
        <dbReference type="Pfam" id="PF07635"/>
    </source>
</evidence>
<evidence type="ECO:0000313" key="9">
    <source>
        <dbReference type="Proteomes" id="UP001139103"/>
    </source>
</evidence>
<evidence type="ECO:0000256" key="1">
    <source>
        <dbReference type="SAM" id="SignalP"/>
    </source>
</evidence>
<comment type="caution">
    <text evidence="8">The sequence shown here is derived from an EMBL/GenBank/DDBJ whole genome shotgun (WGS) entry which is preliminary data.</text>
</comment>
<dbReference type="AlphaFoldDB" id="A0A9X1MLM7"/>
<evidence type="ECO:0000259" key="3">
    <source>
        <dbReference type="Pfam" id="PF07626"/>
    </source>
</evidence>
<dbReference type="Pfam" id="PF07627">
    <property type="entry name" value="PSCyt3"/>
    <property type="match status" value="1"/>
</dbReference>
<sequence>MSCRIITAVLAILVWTASSRAENFDVRQFLTANCTSCHGEDAQEGNVRLDTLQLGSASPNELEIWKRVVTALENGEMPPPEETQPSAASVKSAVDPIIASVARPAASLGPATRRLNRKEYQHTVCDLLGIDVPLADLLPEDGDAQGFDKAAAGLSISSVLLEQYLEAANVAFDATIRRIKPLPAETRRIELMEVKENIDSADKSKGGTLAAEGSFVKFTPGWPPARIDPAHPIENGHYRCRVALWPYQAGERTLSVSLYVGSLFGATTHKFIGVYDVTGTADKPRIIEFTTAMEAGDTIHILPQIWPEHVTWRDKHELRPGIAIAWAETYGPLDQSFPSEAQKGLFGDGKGINLVEHESIYMRHRRGVKSCKVESDNPEADIERIVADFVPRAFRRPVDAATVQAYVDLALNCHRSGQSFEDSVRTGVTAVLCSPQFLLVERSEQVDDYDIASKLSYFLWSTAPDQELLDLAAQGKLHDHALLRAQVERMIADPRIERFVADFTGQWLDLDDIEFTTPDAKLYPEFDFLLQQGMVEETRRFFREVLEQDLSVTNFVDADWTILNERLARHYGIEGVRGNEEYRKVSLPNDCIRGGVLTQASVLKVTANGTSTSPVTRGVWVLENLLGTPSPPPPPGVPAVEPDIRGATNIHDQLALHRKDAACASCHRRIDPIGFALEKFDVIGGERQWYRSLGEGTKLPGKVSYKMGQDLQTAGTMPDGQEFADFVQFRELLSDKRPQIARAIAAKLLVYSSGRPVTFADREQVEKIVQKTEQKDYGLKSMIEAIVESDLFLSAPKPKS</sequence>
<feature type="domain" description="DUF1585" evidence="2">
    <location>
        <begin position="719"/>
        <end position="792"/>
    </location>
</feature>
<dbReference type="Pfam" id="PF07624">
    <property type="entry name" value="PSD2"/>
    <property type="match status" value="1"/>
</dbReference>
<evidence type="ECO:0000259" key="2">
    <source>
        <dbReference type="Pfam" id="PF07624"/>
    </source>
</evidence>
<name>A0A9X1MLM7_9BACT</name>
<evidence type="ECO:0000259" key="7">
    <source>
        <dbReference type="Pfam" id="PF07637"/>
    </source>
</evidence>
<dbReference type="InterPro" id="IPR013042">
    <property type="entry name" value="DUF1592"/>
</dbReference>
<evidence type="ECO:0000259" key="5">
    <source>
        <dbReference type="Pfam" id="PF07631"/>
    </source>
</evidence>
<organism evidence="8 9">
    <name type="scientific">Blastopirellula sediminis</name>
    <dbReference type="NCBI Taxonomy" id="2894196"/>
    <lineage>
        <taxon>Bacteria</taxon>
        <taxon>Pseudomonadati</taxon>
        <taxon>Planctomycetota</taxon>
        <taxon>Planctomycetia</taxon>
        <taxon>Pirellulales</taxon>
        <taxon>Pirellulaceae</taxon>
        <taxon>Blastopirellula</taxon>
    </lineage>
</organism>
<feature type="domain" description="Cytochrome C Planctomycete-type" evidence="6">
    <location>
        <begin position="34"/>
        <end position="81"/>
    </location>
</feature>
<dbReference type="InterPro" id="IPR011478">
    <property type="entry name" value="DUF1585"/>
</dbReference>